<dbReference type="PANTHER" id="PTHR30349">
    <property type="entry name" value="PHAGE INTEGRASE-RELATED"/>
    <property type="match status" value="1"/>
</dbReference>
<dbReference type="EMBL" id="AVPF01000010">
    <property type="protein sequence ID" value="KGX90057.1"/>
    <property type="molecule type" value="Genomic_DNA"/>
</dbReference>
<evidence type="ECO:0000313" key="5">
    <source>
        <dbReference type="EMBL" id="KGX90057.1"/>
    </source>
</evidence>
<dbReference type="GO" id="GO:0003677">
    <property type="term" value="F:DNA binding"/>
    <property type="evidence" value="ECO:0007669"/>
    <property type="project" value="UniProtKB-KW"/>
</dbReference>
<dbReference type="InterPro" id="IPR050090">
    <property type="entry name" value="Tyrosine_recombinase_XerCD"/>
</dbReference>
<protein>
    <recommendedName>
        <fullName evidence="4">Tyr recombinase domain-containing protein</fullName>
    </recommendedName>
</protein>
<dbReference type="Proteomes" id="UP000030403">
    <property type="component" value="Unassembled WGS sequence"/>
</dbReference>
<dbReference type="PROSITE" id="PS51898">
    <property type="entry name" value="TYR_RECOMBINASE"/>
    <property type="match status" value="1"/>
</dbReference>
<keyword evidence="2" id="KW-0238">DNA-binding</keyword>
<dbReference type="STRING" id="1385511.GCA_000425225_02624"/>
<sequence length="524" mass="61530">MQKVPTSTDDKLLKEVLQLNTKKLFRISEDGNNSLEVAGFGRKKQQIDKVKKLLTKKCIKVESVVKNDGKANVVEELISILNNVNIQLDGVINNRKVEKSKNLGEKGVTEFLLTRYLSNISSRILRDFLKGYRKIKPAALYRLINSIIEFEEKLSVKYNKDPNDLTEKQLADSEIMKSMVTSGFFARKYEHLYTFIDPANTIEINHKAKTKNKLEHAITNLYLKDLQRRNASKSRVDKMNQQVKHHFKWLLSYREFEGYTINSIPVWLVTREHLIEYKNYLIRESKVGNTTIYTSNRRFKDIKTYYKRLYELELIKENIGEHLPNIKASDYFYRKLPKDQELEALFNAITIYSDDPDKDRLSYALMLLLGFRMCELHRINWEDINLSLRTLVVHSKGKNTHILPIPDEIYDLLKSMEFFEKKGPIFRRPNEKEGTFRSRFVENFTLFKTLANWNIDGGPHMLRHCYITNLARNNVSLIDIKTLARHDSLVTTSKYIHFYSNELREALDQVKIGGTKTWLLQDRN</sequence>
<comment type="caution">
    <text evidence="5">The sequence shown here is derived from an EMBL/GenBank/DDBJ whole genome shotgun (WGS) entry which is preliminary data.</text>
</comment>
<dbReference type="InterPro" id="IPR011010">
    <property type="entry name" value="DNA_brk_join_enz"/>
</dbReference>
<dbReference type="CDD" id="cd00397">
    <property type="entry name" value="DNA_BRE_C"/>
    <property type="match status" value="1"/>
</dbReference>
<evidence type="ECO:0000256" key="3">
    <source>
        <dbReference type="ARBA" id="ARBA00023172"/>
    </source>
</evidence>
<name>A0A0A5I2J0_9BACI</name>
<dbReference type="Gene3D" id="1.10.443.10">
    <property type="entry name" value="Intergrase catalytic core"/>
    <property type="match status" value="1"/>
</dbReference>
<comment type="similarity">
    <text evidence="1">Belongs to the 'phage' integrase family.</text>
</comment>
<dbReference type="Gene3D" id="1.10.150.130">
    <property type="match status" value="1"/>
</dbReference>
<dbReference type="eggNOG" id="COG4974">
    <property type="taxonomic scope" value="Bacteria"/>
</dbReference>
<proteinExistence type="inferred from homology"/>
<dbReference type="PANTHER" id="PTHR30349:SF41">
    <property type="entry name" value="INTEGRASE_RECOMBINASE PROTEIN MJ0367-RELATED"/>
    <property type="match status" value="1"/>
</dbReference>
<dbReference type="AlphaFoldDB" id="A0A0A5I2J0"/>
<keyword evidence="3" id="KW-0233">DNA recombination</keyword>
<gene>
    <name evidence="5" type="ORF">N783_02570</name>
</gene>
<evidence type="ECO:0000259" key="4">
    <source>
        <dbReference type="PROSITE" id="PS51898"/>
    </source>
</evidence>
<dbReference type="InterPro" id="IPR013762">
    <property type="entry name" value="Integrase-like_cat_sf"/>
</dbReference>
<reference evidence="5 6" key="1">
    <citation type="submission" date="2013-08" db="EMBL/GenBank/DDBJ databases">
        <authorList>
            <person name="Huang J."/>
            <person name="Wang G."/>
        </authorList>
    </citation>
    <scope>NUCLEOTIDE SEQUENCE [LARGE SCALE GENOMIC DNA]</scope>
    <source>
        <strain evidence="5 6">BH030004</strain>
    </source>
</reference>
<evidence type="ECO:0000313" key="6">
    <source>
        <dbReference type="Proteomes" id="UP000030403"/>
    </source>
</evidence>
<accession>A0A0A5I2J0</accession>
<keyword evidence="6" id="KW-1185">Reference proteome</keyword>
<evidence type="ECO:0000256" key="1">
    <source>
        <dbReference type="ARBA" id="ARBA00008857"/>
    </source>
</evidence>
<dbReference type="SUPFAM" id="SSF56349">
    <property type="entry name" value="DNA breaking-rejoining enzymes"/>
    <property type="match status" value="1"/>
</dbReference>
<dbReference type="GO" id="GO:0006310">
    <property type="term" value="P:DNA recombination"/>
    <property type="evidence" value="ECO:0007669"/>
    <property type="project" value="UniProtKB-KW"/>
</dbReference>
<organism evidence="5 6">
    <name type="scientific">Pontibacillus marinus BH030004 = DSM 16465</name>
    <dbReference type="NCBI Taxonomy" id="1385511"/>
    <lineage>
        <taxon>Bacteria</taxon>
        <taxon>Bacillati</taxon>
        <taxon>Bacillota</taxon>
        <taxon>Bacilli</taxon>
        <taxon>Bacillales</taxon>
        <taxon>Bacillaceae</taxon>
        <taxon>Pontibacillus</taxon>
    </lineage>
</organism>
<dbReference type="RefSeq" id="WP_027446305.1">
    <property type="nucleotide sequence ID" value="NZ_AULJ01000033.1"/>
</dbReference>
<evidence type="ECO:0000256" key="2">
    <source>
        <dbReference type="ARBA" id="ARBA00023125"/>
    </source>
</evidence>
<dbReference type="Pfam" id="PF00589">
    <property type="entry name" value="Phage_integrase"/>
    <property type="match status" value="1"/>
</dbReference>
<dbReference type="GO" id="GO:0015074">
    <property type="term" value="P:DNA integration"/>
    <property type="evidence" value="ECO:0007669"/>
    <property type="project" value="InterPro"/>
</dbReference>
<feature type="domain" description="Tyr recombinase" evidence="4">
    <location>
        <begin position="331"/>
        <end position="508"/>
    </location>
</feature>
<dbReference type="InterPro" id="IPR002104">
    <property type="entry name" value="Integrase_catalytic"/>
</dbReference>
<dbReference type="InterPro" id="IPR010998">
    <property type="entry name" value="Integrase_recombinase_N"/>
</dbReference>